<name>A0AA38UIR1_9AGAR</name>
<evidence type="ECO:0000313" key="1">
    <source>
        <dbReference type="EMBL" id="KAJ3842431.1"/>
    </source>
</evidence>
<comment type="caution">
    <text evidence="1">The sequence shown here is derived from an EMBL/GenBank/DDBJ whole genome shotgun (WGS) entry which is preliminary data.</text>
</comment>
<dbReference type="Proteomes" id="UP001163846">
    <property type="component" value="Unassembled WGS sequence"/>
</dbReference>
<dbReference type="AlphaFoldDB" id="A0AA38UIR1"/>
<proteinExistence type="predicted"/>
<evidence type="ECO:0000313" key="2">
    <source>
        <dbReference type="Proteomes" id="UP001163846"/>
    </source>
</evidence>
<keyword evidence="2" id="KW-1185">Reference proteome</keyword>
<gene>
    <name evidence="1" type="ORF">F5878DRAFT_607777</name>
</gene>
<sequence>MNSQQSTLPVHLKPEFLSYVDNTIDHMKAFPRFAGKSELQIIQELPGLHQEALRRSGYYSVFVDFEPRRRGLRGEWITANEAGVPSETQSQFANKIQESTPHEEVRWDRQTTAREAEFLYDLNEGDWADLAIRNRFTHFNYWVFWRAKNPTNEMRKFFDLLYRVYNIPLESL</sequence>
<protein>
    <submittedName>
        <fullName evidence="1">Uncharacterized protein</fullName>
    </submittedName>
</protein>
<dbReference type="EMBL" id="MU806006">
    <property type="protein sequence ID" value="KAJ3842431.1"/>
    <property type="molecule type" value="Genomic_DNA"/>
</dbReference>
<organism evidence="1 2">
    <name type="scientific">Lentinula raphanica</name>
    <dbReference type="NCBI Taxonomy" id="153919"/>
    <lineage>
        <taxon>Eukaryota</taxon>
        <taxon>Fungi</taxon>
        <taxon>Dikarya</taxon>
        <taxon>Basidiomycota</taxon>
        <taxon>Agaricomycotina</taxon>
        <taxon>Agaricomycetes</taxon>
        <taxon>Agaricomycetidae</taxon>
        <taxon>Agaricales</taxon>
        <taxon>Marasmiineae</taxon>
        <taxon>Omphalotaceae</taxon>
        <taxon>Lentinula</taxon>
    </lineage>
</organism>
<accession>A0AA38UIR1</accession>
<reference evidence="1" key="1">
    <citation type="submission" date="2022-08" db="EMBL/GenBank/DDBJ databases">
        <authorList>
            <consortium name="DOE Joint Genome Institute"/>
            <person name="Min B."/>
            <person name="Riley R."/>
            <person name="Sierra-Patev S."/>
            <person name="Naranjo-Ortiz M."/>
            <person name="Looney B."/>
            <person name="Konkel Z."/>
            <person name="Slot J.C."/>
            <person name="Sakamoto Y."/>
            <person name="Steenwyk J.L."/>
            <person name="Rokas A."/>
            <person name="Carro J."/>
            <person name="Camarero S."/>
            <person name="Ferreira P."/>
            <person name="Molpeceres G."/>
            <person name="Ruiz-Duenas F.J."/>
            <person name="Serrano A."/>
            <person name="Henrissat B."/>
            <person name="Drula E."/>
            <person name="Hughes K.W."/>
            <person name="Mata J.L."/>
            <person name="Ishikawa N.K."/>
            <person name="Vargas-Isla R."/>
            <person name="Ushijima S."/>
            <person name="Smith C.A."/>
            <person name="Ahrendt S."/>
            <person name="Andreopoulos W."/>
            <person name="He G."/>
            <person name="Labutti K."/>
            <person name="Lipzen A."/>
            <person name="Ng V."/>
            <person name="Sandor L."/>
            <person name="Barry K."/>
            <person name="Martinez A.T."/>
            <person name="Xiao Y."/>
            <person name="Gibbons J.G."/>
            <person name="Terashima K."/>
            <person name="Hibbett D.S."/>
            <person name="Grigoriev I.V."/>
        </authorList>
    </citation>
    <scope>NUCLEOTIDE SEQUENCE</scope>
    <source>
        <strain evidence="1">TFB9207</strain>
    </source>
</reference>